<dbReference type="Pfam" id="PF12802">
    <property type="entry name" value="MarR_2"/>
    <property type="match status" value="1"/>
</dbReference>
<evidence type="ECO:0000313" key="4">
    <source>
        <dbReference type="Proteomes" id="UP000623461"/>
    </source>
</evidence>
<dbReference type="SUPFAM" id="SSF53067">
    <property type="entry name" value="Actin-like ATPase domain"/>
    <property type="match status" value="1"/>
</dbReference>
<dbReference type="Gene3D" id="1.10.10.10">
    <property type="entry name" value="Winged helix-like DNA-binding domain superfamily/Winged helix DNA-binding domain"/>
    <property type="match status" value="1"/>
</dbReference>
<dbReference type="SUPFAM" id="SSF46785">
    <property type="entry name" value="Winged helix' DNA-binding domain"/>
    <property type="match status" value="1"/>
</dbReference>
<dbReference type="RefSeq" id="WP_030194383.1">
    <property type="nucleotide sequence ID" value="NZ_BMNZ01000003.1"/>
</dbReference>
<sequence>MPSAKPSLELLRALTEEHVLRALMDHRRLTRAEIAGLTGISKPTISQGVRRLVDMGLVVDTGERSSGRGRAGSYHALSRACGTALVVSITPAAVTCECVDAFGDVVASSAVPLERGAGAYAVSRALRAALEQVDAAGTTSSSPRVGRGVRIAVVSAADPVDRATGRLVHLPDAPFLVGDLDPRWLLGDVVEGPVLVDNDVNWAARAEQAAGEAGAVGAAGSADFVYLYLDEGLGCAVVSDGEVRRGHSGLAGEIAHLVTEGPDGRATRLTEVFAQLGLRREGSTAIDVRRLRVRVAEAPTGDPTLEALAAAVSGVLEAAIALADPAVVVVGGEWGRDEDFVAALRRRSAGLTRPVPVAAAVVGDQPQLTGARAAAIDRLRDVIVGAVRSPGTQ</sequence>
<gene>
    <name evidence="3" type="ORF">GCM10009721_18040</name>
</gene>
<evidence type="ECO:0000313" key="3">
    <source>
        <dbReference type="EMBL" id="GGM92673.1"/>
    </source>
</evidence>
<protein>
    <recommendedName>
        <fullName evidence="2">HTH cro/C1-type domain-containing protein</fullName>
    </recommendedName>
</protein>
<proteinExistence type="inferred from homology"/>
<dbReference type="InterPro" id="IPR011991">
    <property type="entry name" value="ArsR-like_HTH"/>
</dbReference>
<dbReference type="InterPro" id="IPR001387">
    <property type="entry name" value="Cro/C1-type_HTH"/>
</dbReference>
<dbReference type="PANTHER" id="PTHR18964:SF149">
    <property type="entry name" value="BIFUNCTIONAL UDP-N-ACETYLGLUCOSAMINE 2-EPIMERASE_N-ACETYLMANNOSAMINE KINASE"/>
    <property type="match status" value="1"/>
</dbReference>
<dbReference type="Pfam" id="PF00480">
    <property type="entry name" value="ROK"/>
    <property type="match status" value="1"/>
</dbReference>
<organism evidence="3 4">
    <name type="scientific">Terrabacter tumescens</name>
    <dbReference type="NCBI Taxonomy" id="60443"/>
    <lineage>
        <taxon>Bacteria</taxon>
        <taxon>Bacillati</taxon>
        <taxon>Actinomycetota</taxon>
        <taxon>Actinomycetes</taxon>
        <taxon>Micrococcales</taxon>
        <taxon>Intrasporangiaceae</taxon>
        <taxon>Terrabacter</taxon>
    </lineage>
</organism>
<dbReference type="PROSITE" id="PS50943">
    <property type="entry name" value="HTH_CROC1"/>
    <property type="match status" value="1"/>
</dbReference>
<reference evidence="4" key="1">
    <citation type="journal article" date="2019" name="Int. J. Syst. Evol. Microbiol.">
        <title>The Global Catalogue of Microorganisms (GCM) 10K type strain sequencing project: providing services to taxonomists for standard genome sequencing and annotation.</title>
        <authorList>
            <consortium name="The Broad Institute Genomics Platform"/>
            <consortium name="The Broad Institute Genome Sequencing Center for Infectious Disease"/>
            <person name="Wu L."/>
            <person name="Ma J."/>
        </authorList>
    </citation>
    <scope>NUCLEOTIDE SEQUENCE [LARGE SCALE GENOMIC DNA]</scope>
    <source>
        <strain evidence="4">JCM 1365</strain>
    </source>
</reference>
<dbReference type="CDD" id="cd00090">
    <property type="entry name" value="HTH_ARSR"/>
    <property type="match status" value="1"/>
</dbReference>
<feature type="domain" description="HTH cro/C1-type" evidence="2">
    <location>
        <begin position="20"/>
        <end position="47"/>
    </location>
</feature>
<dbReference type="InterPro" id="IPR036390">
    <property type="entry name" value="WH_DNA-bd_sf"/>
</dbReference>
<dbReference type="InterPro" id="IPR000600">
    <property type="entry name" value="ROK"/>
</dbReference>
<comment type="similarity">
    <text evidence="1">Belongs to the ROK (NagC/XylR) family.</text>
</comment>
<dbReference type="InterPro" id="IPR000835">
    <property type="entry name" value="HTH_MarR-typ"/>
</dbReference>
<dbReference type="Gene3D" id="3.30.420.40">
    <property type="match status" value="2"/>
</dbReference>
<keyword evidence="4" id="KW-1185">Reference proteome</keyword>
<dbReference type="InterPro" id="IPR043129">
    <property type="entry name" value="ATPase_NBD"/>
</dbReference>
<accession>A0ABQ2HVC9</accession>
<dbReference type="EMBL" id="BMNZ01000003">
    <property type="protein sequence ID" value="GGM92673.1"/>
    <property type="molecule type" value="Genomic_DNA"/>
</dbReference>
<evidence type="ECO:0000256" key="1">
    <source>
        <dbReference type="ARBA" id="ARBA00006479"/>
    </source>
</evidence>
<dbReference type="PANTHER" id="PTHR18964">
    <property type="entry name" value="ROK (REPRESSOR, ORF, KINASE) FAMILY"/>
    <property type="match status" value="1"/>
</dbReference>
<evidence type="ECO:0000259" key="2">
    <source>
        <dbReference type="PROSITE" id="PS50943"/>
    </source>
</evidence>
<dbReference type="InterPro" id="IPR036388">
    <property type="entry name" value="WH-like_DNA-bd_sf"/>
</dbReference>
<name>A0ABQ2HVC9_9MICO</name>
<dbReference type="Proteomes" id="UP000623461">
    <property type="component" value="Unassembled WGS sequence"/>
</dbReference>
<comment type="caution">
    <text evidence="3">The sequence shown here is derived from an EMBL/GenBank/DDBJ whole genome shotgun (WGS) entry which is preliminary data.</text>
</comment>